<dbReference type="RefSeq" id="WP_204602847.1">
    <property type="nucleotide sequence ID" value="NZ_JBHSED010000013.1"/>
</dbReference>
<keyword evidence="3" id="KW-1185">Reference proteome</keyword>
<keyword evidence="1" id="KW-0175">Coiled coil</keyword>
<sequence>MNELIAEILMETKRLSSEDTAVDYERFEALVELRQRLTTLMEESQEELPADQKAMIRELLTYDSVILSQMNKLKDEAESAINRMNTTKKQQAAYNQAGVYDSFLVDKKK</sequence>
<dbReference type="EMBL" id="JBHSED010000013">
    <property type="protein sequence ID" value="MFC4303432.1"/>
    <property type="molecule type" value="Genomic_DNA"/>
</dbReference>
<dbReference type="Proteomes" id="UP001595755">
    <property type="component" value="Unassembled WGS sequence"/>
</dbReference>
<evidence type="ECO:0000313" key="3">
    <source>
        <dbReference type="Proteomes" id="UP001595755"/>
    </source>
</evidence>
<reference evidence="3" key="1">
    <citation type="journal article" date="2019" name="Int. J. Syst. Evol. Microbiol.">
        <title>The Global Catalogue of Microorganisms (GCM) 10K type strain sequencing project: providing services to taxonomists for standard genome sequencing and annotation.</title>
        <authorList>
            <consortium name="The Broad Institute Genomics Platform"/>
            <consortium name="The Broad Institute Genome Sequencing Center for Infectious Disease"/>
            <person name="Wu L."/>
            <person name="Ma J."/>
        </authorList>
    </citation>
    <scope>NUCLEOTIDE SEQUENCE [LARGE SCALE GENOMIC DNA]</scope>
    <source>
        <strain evidence="3">CGMCC 4.1641</strain>
    </source>
</reference>
<evidence type="ECO:0008006" key="4">
    <source>
        <dbReference type="Google" id="ProtNLM"/>
    </source>
</evidence>
<evidence type="ECO:0000313" key="2">
    <source>
        <dbReference type="EMBL" id="MFC4303432.1"/>
    </source>
</evidence>
<gene>
    <name evidence="2" type="ORF">ACFO1S_08205</name>
</gene>
<feature type="coiled-coil region" evidence="1">
    <location>
        <begin position="27"/>
        <end position="90"/>
    </location>
</feature>
<protein>
    <recommendedName>
        <fullName evidence="4">Flagellar protein FliT</fullName>
    </recommendedName>
</protein>
<organism evidence="2 3">
    <name type="scientific">Cohnella boryungensis</name>
    <dbReference type="NCBI Taxonomy" id="768479"/>
    <lineage>
        <taxon>Bacteria</taxon>
        <taxon>Bacillati</taxon>
        <taxon>Bacillota</taxon>
        <taxon>Bacilli</taxon>
        <taxon>Bacillales</taxon>
        <taxon>Paenibacillaceae</taxon>
        <taxon>Cohnella</taxon>
    </lineage>
</organism>
<evidence type="ECO:0000256" key="1">
    <source>
        <dbReference type="SAM" id="Coils"/>
    </source>
</evidence>
<accession>A0ABV8S9E4</accession>
<comment type="caution">
    <text evidence="2">The sequence shown here is derived from an EMBL/GenBank/DDBJ whole genome shotgun (WGS) entry which is preliminary data.</text>
</comment>
<name>A0ABV8S9E4_9BACL</name>
<proteinExistence type="predicted"/>